<protein>
    <submittedName>
        <fullName evidence="4">Group 1 family glycosyl transferase</fullName>
    </submittedName>
</protein>
<keyword evidence="1 4" id="KW-0808">Transferase</keyword>
<dbReference type="Pfam" id="PF13439">
    <property type="entry name" value="Glyco_transf_4"/>
    <property type="match status" value="1"/>
</dbReference>
<dbReference type="Proteomes" id="UP000239388">
    <property type="component" value="Unassembled WGS sequence"/>
</dbReference>
<dbReference type="Pfam" id="PF00534">
    <property type="entry name" value="Glycos_transf_1"/>
    <property type="match status" value="1"/>
</dbReference>
<evidence type="ECO:0000256" key="1">
    <source>
        <dbReference type="ARBA" id="ARBA00022679"/>
    </source>
</evidence>
<dbReference type="GO" id="GO:0009103">
    <property type="term" value="P:lipopolysaccharide biosynthetic process"/>
    <property type="evidence" value="ECO:0007669"/>
    <property type="project" value="TreeGrafter"/>
</dbReference>
<accession>A0A2S8G1M7</accession>
<dbReference type="Gene3D" id="3.40.50.2000">
    <property type="entry name" value="Glycogen Phosphorylase B"/>
    <property type="match status" value="2"/>
</dbReference>
<sequence>MHHSSIRVVLDLEKSRNRCSGLGQFAFHLGRALTTEMAARGLEPVPLVAAAQEHDFETRDTLLAKAWRKEIFQRWYRWTQLITPPDVALWHATHQQARYLPLNPKTKVILTIHDLNYLREKNGKKIVREHRRIDRLIRRADAVTVISRFVAEEVQQHFDLGERPLQVIYNGRPDTSQIPAERPRWLNDDCPFLFSIGIIDRKKNFHVLLELLRNLPGRNLVVAGQNDSEYATEILRMAAQMGIADRVVLPGPVSDQQRQWLYENCESFVFPSLTEGFGLPPIEAMTVGKPVFLARRTSLPEVGGKKAFYWDDFSAEHMLEVYQQGMETFRQIPQYADQLKQSAARFCWENSARQYVDLYHRVLGLPVISTERPRLAAA</sequence>
<evidence type="ECO:0000313" key="5">
    <source>
        <dbReference type="Proteomes" id="UP000239388"/>
    </source>
</evidence>
<dbReference type="RefSeq" id="WP_105353678.1">
    <property type="nucleotide sequence ID" value="NZ_PUIB01000011.1"/>
</dbReference>
<dbReference type="GO" id="GO:0016757">
    <property type="term" value="F:glycosyltransferase activity"/>
    <property type="evidence" value="ECO:0007669"/>
    <property type="project" value="InterPro"/>
</dbReference>
<name>A0A2S8G1M7_9BACT</name>
<dbReference type="PANTHER" id="PTHR46401">
    <property type="entry name" value="GLYCOSYLTRANSFERASE WBBK-RELATED"/>
    <property type="match status" value="1"/>
</dbReference>
<gene>
    <name evidence="4" type="ORF">C5Y98_09785</name>
</gene>
<dbReference type="SUPFAM" id="SSF53756">
    <property type="entry name" value="UDP-Glycosyltransferase/glycogen phosphorylase"/>
    <property type="match status" value="1"/>
</dbReference>
<comment type="caution">
    <text evidence="4">The sequence shown here is derived from an EMBL/GenBank/DDBJ whole genome shotgun (WGS) entry which is preliminary data.</text>
</comment>
<reference evidence="4 5" key="1">
    <citation type="submission" date="2018-02" db="EMBL/GenBank/DDBJ databases">
        <title>Comparative genomes isolates from brazilian mangrove.</title>
        <authorList>
            <person name="Araujo J.E."/>
            <person name="Taketani R.G."/>
            <person name="Silva M.C.P."/>
            <person name="Loureco M.V."/>
            <person name="Andreote F.D."/>
        </authorList>
    </citation>
    <scope>NUCLEOTIDE SEQUENCE [LARGE SCALE GENOMIC DNA]</scope>
    <source>
        <strain evidence="4 5">NAP PRIS-MGV</strain>
    </source>
</reference>
<dbReference type="InterPro" id="IPR028098">
    <property type="entry name" value="Glyco_trans_4-like_N"/>
</dbReference>
<dbReference type="PANTHER" id="PTHR46401:SF2">
    <property type="entry name" value="GLYCOSYLTRANSFERASE WBBK-RELATED"/>
    <property type="match status" value="1"/>
</dbReference>
<dbReference type="CDD" id="cd03809">
    <property type="entry name" value="GT4_MtfB-like"/>
    <property type="match status" value="1"/>
</dbReference>
<feature type="domain" description="Glycosyl transferase family 1" evidence="2">
    <location>
        <begin position="187"/>
        <end position="302"/>
    </location>
</feature>
<proteinExistence type="predicted"/>
<dbReference type="AlphaFoldDB" id="A0A2S8G1M7"/>
<evidence type="ECO:0000259" key="2">
    <source>
        <dbReference type="Pfam" id="PF00534"/>
    </source>
</evidence>
<dbReference type="OrthoDB" id="283384at2"/>
<evidence type="ECO:0000313" key="4">
    <source>
        <dbReference type="EMBL" id="PQO38347.1"/>
    </source>
</evidence>
<organism evidence="4 5">
    <name type="scientific">Blastopirellula marina</name>
    <dbReference type="NCBI Taxonomy" id="124"/>
    <lineage>
        <taxon>Bacteria</taxon>
        <taxon>Pseudomonadati</taxon>
        <taxon>Planctomycetota</taxon>
        <taxon>Planctomycetia</taxon>
        <taxon>Pirellulales</taxon>
        <taxon>Pirellulaceae</taxon>
        <taxon>Blastopirellula</taxon>
    </lineage>
</organism>
<dbReference type="InterPro" id="IPR001296">
    <property type="entry name" value="Glyco_trans_1"/>
</dbReference>
<evidence type="ECO:0000259" key="3">
    <source>
        <dbReference type="Pfam" id="PF13439"/>
    </source>
</evidence>
<dbReference type="EMBL" id="PUIB01000011">
    <property type="protein sequence ID" value="PQO38347.1"/>
    <property type="molecule type" value="Genomic_DNA"/>
</dbReference>
<feature type="domain" description="Glycosyltransferase subfamily 4-like N-terminal" evidence="3">
    <location>
        <begin position="35"/>
        <end position="171"/>
    </location>
</feature>